<evidence type="ECO:0000313" key="2">
    <source>
        <dbReference type="Proteomes" id="UP000828390"/>
    </source>
</evidence>
<protein>
    <submittedName>
        <fullName evidence="1">Uncharacterized protein</fullName>
    </submittedName>
</protein>
<sequence length="122" mass="13768">MRYICEIARGSPICPFNHSSARKLGDLQYGPFTSPLRDISALKYAPFTSHLRDSSGLFNMLISLKYRLMRYICEIARGSPICPFNHSSARKLGDLQYGPFTSPLLDISALKFAPFTYPLRDS</sequence>
<comment type="caution">
    <text evidence="1">The sequence shown here is derived from an EMBL/GenBank/DDBJ whole genome shotgun (WGS) entry which is preliminary data.</text>
</comment>
<reference evidence="1" key="2">
    <citation type="submission" date="2020-11" db="EMBL/GenBank/DDBJ databases">
        <authorList>
            <person name="McCartney M.A."/>
            <person name="Auch B."/>
            <person name="Kono T."/>
            <person name="Mallez S."/>
            <person name="Becker A."/>
            <person name="Gohl D.M."/>
            <person name="Silverstein K.A.T."/>
            <person name="Koren S."/>
            <person name="Bechman K.B."/>
            <person name="Herman A."/>
            <person name="Abrahante J.E."/>
            <person name="Garbe J."/>
        </authorList>
    </citation>
    <scope>NUCLEOTIDE SEQUENCE</scope>
    <source>
        <strain evidence="1">Duluth1</strain>
        <tissue evidence="1">Whole animal</tissue>
    </source>
</reference>
<dbReference type="AlphaFoldDB" id="A0A9D4INT9"/>
<organism evidence="1 2">
    <name type="scientific">Dreissena polymorpha</name>
    <name type="common">Zebra mussel</name>
    <name type="synonym">Mytilus polymorpha</name>
    <dbReference type="NCBI Taxonomy" id="45954"/>
    <lineage>
        <taxon>Eukaryota</taxon>
        <taxon>Metazoa</taxon>
        <taxon>Spiralia</taxon>
        <taxon>Lophotrochozoa</taxon>
        <taxon>Mollusca</taxon>
        <taxon>Bivalvia</taxon>
        <taxon>Autobranchia</taxon>
        <taxon>Heteroconchia</taxon>
        <taxon>Euheterodonta</taxon>
        <taxon>Imparidentia</taxon>
        <taxon>Neoheterodontei</taxon>
        <taxon>Myida</taxon>
        <taxon>Dreissenoidea</taxon>
        <taxon>Dreissenidae</taxon>
        <taxon>Dreissena</taxon>
    </lineage>
</organism>
<accession>A0A9D4INT9</accession>
<gene>
    <name evidence="1" type="ORF">DPMN_179778</name>
</gene>
<reference evidence="1" key="1">
    <citation type="journal article" date="2019" name="bioRxiv">
        <title>The Genome of the Zebra Mussel, Dreissena polymorpha: A Resource for Invasive Species Research.</title>
        <authorList>
            <person name="McCartney M.A."/>
            <person name="Auch B."/>
            <person name="Kono T."/>
            <person name="Mallez S."/>
            <person name="Zhang Y."/>
            <person name="Obille A."/>
            <person name="Becker A."/>
            <person name="Abrahante J.E."/>
            <person name="Garbe J."/>
            <person name="Badalamenti J.P."/>
            <person name="Herman A."/>
            <person name="Mangelson H."/>
            <person name="Liachko I."/>
            <person name="Sullivan S."/>
            <person name="Sone E.D."/>
            <person name="Koren S."/>
            <person name="Silverstein K.A.T."/>
            <person name="Beckman K.B."/>
            <person name="Gohl D.M."/>
        </authorList>
    </citation>
    <scope>NUCLEOTIDE SEQUENCE</scope>
    <source>
        <strain evidence="1">Duluth1</strain>
        <tissue evidence="1">Whole animal</tissue>
    </source>
</reference>
<evidence type="ECO:0000313" key="1">
    <source>
        <dbReference type="EMBL" id="KAH3778323.1"/>
    </source>
</evidence>
<proteinExistence type="predicted"/>
<name>A0A9D4INT9_DREPO</name>
<dbReference type="Proteomes" id="UP000828390">
    <property type="component" value="Unassembled WGS sequence"/>
</dbReference>
<dbReference type="EMBL" id="JAIWYP010000009">
    <property type="protein sequence ID" value="KAH3778323.1"/>
    <property type="molecule type" value="Genomic_DNA"/>
</dbReference>
<keyword evidence="2" id="KW-1185">Reference proteome</keyword>